<feature type="chain" id="PRO_5002490008" description="DUF4136 domain-containing protein" evidence="1">
    <location>
        <begin position="19"/>
        <end position="192"/>
    </location>
</feature>
<reference evidence="2 3" key="1">
    <citation type="submission" date="2013-04" db="EMBL/GenBank/DDBJ databases">
        <title>The Genome Sequence of Parabacteroides gordonii DSM 23371.</title>
        <authorList>
            <consortium name="The Broad Institute Genomics Platform"/>
            <person name="Earl A."/>
            <person name="Ward D."/>
            <person name="Feldgarden M."/>
            <person name="Gevers D."/>
            <person name="Martens E."/>
            <person name="Sakamoto M."/>
            <person name="Benno Y."/>
            <person name="Suzuki N."/>
            <person name="Matsunaga N."/>
            <person name="Koshihara K."/>
            <person name="Seki M."/>
            <person name="Komiya H."/>
            <person name="Walker B."/>
            <person name="Young S."/>
            <person name="Zeng Q."/>
            <person name="Gargeya S."/>
            <person name="Fitzgerald M."/>
            <person name="Haas B."/>
            <person name="Abouelleil A."/>
            <person name="Allen A.W."/>
            <person name="Alvarado L."/>
            <person name="Arachchi H.M."/>
            <person name="Berlin A.M."/>
            <person name="Chapman S.B."/>
            <person name="Gainer-Dewar J."/>
            <person name="Goldberg J."/>
            <person name="Griggs A."/>
            <person name="Gujja S."/>
            <person name="Hansen M."/>
            <person name="Howarth C."/>
            <person name="Imamovic A."/>
            <person name="Ireland A."/>
            <person name="Larimer J."/>
            <person name="McCowan C."/>
            <person name="Murphy C."/>
            <person name="Pearson M."/>
            <person name="Poon T.W."/>
            <person name="Priest M."/>
            <person name="Roberts A."/>
            <person name="Saif S."/>
            <person name="Shea T."/>
            <person name="Sisk P."/>
            <person name="Sykes S."/>
            <person name="Wortman J."/>
            <person name="Nusbaum C."/>
            <person name="Birren B."/>
        </authorList>
    </citation>
    <scope>NUCLEOTIDE SEQUENCE [LARGE SCALE GENOMIC DNA]</scope>
    <source>
        <strain evidence="2 3">MS-1</strain>
    </source>
</reference>
<evidence type="ECO:0008006" key="4">
    <source>
        <dbReference type="Google" id="ProtNLM"/>
    </source>
</evidence>
<dbReference type="AlphaFoldDB" id="A0A0F5JHR3"/>
<feature type="signal peptide" evidence="1">
    <location>
        <begin position="1"/>
        <end position="18"/>
    </location>
</feature>
<dbReference type="RefSeq" id="WP_028730210.1">
    <property type="nucleotide sequence ID" value="NZ_KE386765.1"/>
</dbReference>
<gene>
    <name evidence="2" type="ORF">HMPREF1536_02004</name>
</gene>
<evidence type="ECO:0000313" key="3">
    <source>
        <dbReference type="Proteomes" id="UP000033035"/>
    </source>
</evidence>
<keyword evidence="1" id="KW-0732">Signal</keyword>
<evidence type="ECO:0000256" key="1">
    <source>
        <dbReference type="SAM" id="SignalP"/>
    </source>
</evidence>
<dbReference type="HOGENOM" id="CLU_110646_0_0_10"/>
<dbReference type="STRING" id="1203610.HMPREF1536_02004"/>
<sequence length="192" mass="21913">MKQLMVLMFLFLTSLVNAQDKTNLKDIDKLTFFGVDFSMAKVYGADETTEQFKDAFYGINTLFQREPKKYDTAKAFDAAVTTDLETSQNLIEQIKKADLFTSDDSYQLIGDEIAEHIRQFNTGNAQGYGAVFIAGLLNKGKTQATYNVVVFDIATKDIIFNRQFTEKARGFGLRNYWAYPVYKILNKVKKIK</sequence>
<dbReference type="EMBL" id="AQHW01000013">
    <property type="protein sequence ID" value="KKB57283.1"/>
    <property type="molecule type" value="Genomic_DNA"/>
</dbReference>
<dbReference type="PATRIC" id="fig|1203610.3.peg.2054"/>
<name>A0A0F5JHR3_9BACT</name>
<organism evidence="2 3">
    <name type="scientific">Parabacteroides gordonii MS-1 = DSM 23371</name>
    <dbReference type="NCBI Taxonomy" id="1203610"/>
    <lineage>
        <taxon>Bacteria</taxon>
        <taxon>Pseudomonadati</taxon>
        <taxon>Bacteroidota</taxon>
        <taxon>Bacteroidia</taxon>
        <taxon>Bacteroidales</taxon>
        <taxon>Tannerellaceae</taxon>
        <taxon>Parabacteroides</taxon>
    </lineage>
</organism>
<proteinExistence type="predicted"/>
<keyword evidence="3" id="KW-1185">Reference proteome</keyword>
<comment type="caution">
    <text evidence="2">The sequence shown here is derived from an EMBL/GenBank/DDBJ whole genome shotgun (WGS) entry which is preliminary data.</text>
</comment>
<evidence type="ECO:0000313" key="2">
    <source>
        <dbReference type="EMBL" id="KKB57283.1"/>
    </source>
</evidence>
<accession>A0A0F5JHR3</accession>
<dbReference type="Proteomes" id="UP000033035">
    <property type="component" value="Unassembled WGS sequence"/>
</dbReference>
<protein>
    <recommendedName>
        <fullName evidence="4">DUF4136 domain-containing protein</fullName>
    </recommendedName>
</protein>